<dbReference type="Gene3D" id="6.10.140.900">
    <property type="match status" value="1"/>
</dbReference>
<evidence type="ECO:0000313" key="9">
    <source>
        <dbReference type="Ensembl" id="ENSCATP00000015139.1"/>
    </source>
</evidence>
<reference evidence="9" key="1">
    <citation type="submission" date="2025-08" db="UniProtKB">
        <authorList>
            <consortium name="Ensembl"/>
        </authorList>
    </citation>
    <scope>IDENTIFICATION</scope>
</reference>
<evidence type="ECO:0000256" key="1">
    <source>
        <dbReference type="ARBA" id="ARBA00004308"/>
    </source>
</evidence>
<evidence type="ECO:0000256" key="8">
    <source>
        <dbReference type="SAM" id="MobiDB-lite"/>
    </source>
</evidence>
<dbReference type="GO" id="GO:0012505">
    <property type="term" value="C:endomembrane system"/>
    <property type="evidence" value="ECO:0007669"/>
    <property type="project" value="UniProtKB-SubCell"/>
</dbReference>
<organism evidence="9 10">
    <name type="scientific">Cercocebus atys</name>
    <name type="common">Sooty mangabey</name>
    <name type="synonym">Cercocebus torquatus atys</name>
    <dbReference type="NCBI Taxonomy" id="9531"/>
    <lineage>
        <taxon>Eukaryota</taxon>
        <taxon>Metazoa</taxon>
        <taxon>Chordata</taxon>
        <taxon>Craniata</taxon>
        <taxon>Vertebrata</taxon>
        <taxon>Euteleostomi</taxon>
        <taxon>Mammalia</taxon>
        <taxon>Eutheria</taxon>
        <taxon>Euarchontoglires</taxon>
        <taxon>Primates</taxon>
        <taxon>Haplorrhini</taxon>
        <taxon>Catarrhini</taxon>
        <taxon>Cercopithecidae</taxon>
        <taxon>Cercopithecinae</taxon>
        <taxon>Cercocebus</taxon>
    </lineage>
</organism>
<dbReference type="STRING" id="9531.ENSCATP00000015139"/>
<evidence type="ECO:0000256" key="2">
    <source>
        <dbReference type="ARBA" id="ARBA00004496"/>
    </source>
</evidence>
<dbReference type="PANTHER" id="PTHR46735:SF7">
    <property type="entry name" value="SORCIN"/>
    <property type="match status" value="1"/>
</dbReference>
<evidence type="ECO:0000256" key="4">
    <source>
        <dbReference type="ARBA" id="ARBA00022723"/>
    </source>
</evidence>
<dbReference type="Ensembl" id="ENSCATT00000039288.1">
    <property type="protein sequence ID" value="ENSCATP00000015139.1"/>
    <property type="gene ID" value="ENSCATG00000031553.1"/>
</dbReference>
<evidence type="ECO:0008006" key="11">
    <source>
        <dbReference type="Google" id="ProtNLM"/>
    </source>
</evidence>
<feature type="region of interest" description="Disordered" evidence="8">
    <location>
        <begin position="1"/>
        <end position="24"/>
    </location>
</feature>
<evidence type="ECO:0000313" key="10">
    <source>
        <dbReference type="Proteomes" id="UP000233060"/>
    </source>
</evidence>
<keyword evidence="6" id="KW-0106">Calcium</keyword>
<keyword evidence="7" id="KW-0472">Membrane</keyword>
<proteinExistence type="predicted"/>
<dbReference type="Proteomes" id="UP000233060">
    <property type="component" value="Unassembled WGS sequence"/>
</dbReference>
<evidence type="ECO:0000256" key="6">
    <source>
        <dbReference type="ARBA" id="ARBA00022837"/>
    </source>
</evidence>
<keyword evidence="4" id="KW-0479">Metal-binding</keyword>
<name>A0A2K5LQA9_CERAT</name>
<dbReference type="OMA" id="YHPVEYG"/>
<protein>
    <recommendedName>
        <fullName evidence="11">EF-hand domain-containing protein</fullName>
    </recommendedName>
</protein>
<dbReference type="AlphaFoldDB" id="A0A2K5LQA9"/>
<sequence>MAYPGHPGAGRGYHPVEYGGTPRGPAFPRQIQDLLFGYFAAVAGQDGQIDADELQRCLTQSDIAGGYKPFNLEKKRQTRPILNLRNRNIFQESLTDKK</sequence>
<dbReference type="GO" id="GO:0005509">
    <property type="term" value="F:calcium ion binding"/>
    <property type="evidence" value="ECO:0007669"/>
    <property type="project" value="TreeGrafter"/>
</dbReference>
<keyword evidence="3" id="KW-0963">Cytoplasm</keyword>
<evidence type="ECO:0000256" key="5">
    <source>
        <dbReference type="ARBA" id="ARBA00022737"/>
    </source>
</evidence>
<reference evidence="9" key="2">
    <citation type="submission" date="2025-09" db="UniProtKB">
        <authorList>
            <consortium name="Ensembl"/>
        </authorList>
    </citation>
    <scope>IDENTIFICATION</scope>
</reference>
<evidence type="ECO:0000256" key="3">
    <source>
        <dbReference type="ARBA" id="ARBA00022490"/>
    </source>
</evidence>
<dbReference type="PANTHER" id="PTHR46735">
    <property type="entry name" value="CALPAIN, SMALL SUBUNIT 1 A-RELATED"/>
    <property type="match status" value="1"/>
</dbReference>
<dbReference type="GO" id="GO:0005737">
    <property type="term" value="C:cytoplasm"/>
    <property type="evidence" value="ECO:0007669"/>
    <property type="project" value="UniProtKB-SubCell"/>
</dbReference>
<dbReference type="GeneTree" id="ENSGT00940000165485"/>
<keyword evidence="5" id="KW-0677">Repeat</keyword>
<accession>A0A2K5LQA9</accession>
<comment type="subcellular location">
    <subcellularLocation>
        <location evidence="2">Cytoplasm</location>
    </subcellularLocation>
    <subcellularLocation>
        <location evidence="1">Endomembrane system</location>
    </subcellularLocation>
</comment>
<keyword evidence="10" id="KW-1185">Reference proteome</keyword>
<evidence type="ECO:0000256" key="7">
    <source>
        <dbReference type="ARBA" id="ARBA00023136"/>
    </source>
</evidence>